<evidence type="ECO:0000313" key="2">
    <source>
        <dbReference type="EMBL" id="TQK76440.1"/>
    </source>
</evidence>
<dbReference type="Pfam" id="PF00149">
    <property type="entry name" value="Metallophos"/>
    <property type="match status" value="1"/>
</dbReference>
<sequence length="319" mass="35169">MREPKRPTPRRLALAAGVSAAAAGAALAWGAIESHLFTVRDYRIPILPAGTRPLRILQVSDLHLIPEQADKIAWVRELATLEPDFVLNTGDNFGSPQALWPLLHALEPLLAFPGGFVLGSNDYFSPQFRNPLRYLLGHSGQAARRRTHPDLPWQAFTQRMEEAGWLDLNNQRHLLAWDRIGIDLVGLDDPHIGRDSLPPRVASREDSPVRVGIVHAPYRRALDTLHADGAQFIIAGHTHGGQICVPWFGALTSNCDLPPRLASGLHTWPDCRRGAVSDRDPSWLHVSEGVGTNPFVRLRFACRPAASMLTLVPRGEGAF</sequence>
<dbReference type="GO" id="GO:0008758">
    <property type="term" value="F:UDP-2,3-diacylglucosamine hydrolase activity"/>
    <property type="evidence" value="ECO:0007669"/>
    <property type="project" value="TreeGrafter"/>
</dbReference>
<dbReference type="PANTHER" id="PTHR31302">
    <property type="entry name" value="TRANSMEMBRANE PROTEIN WITH METALLOPHOSPHOESTERASE DOMAIN-RELATED"/>
    <property type="match status" value="1"/>
</dbReference>
<dbReference type="InterPro" id="IPR029052">
    <property type="entry name" value="Metallo-depent_PP-like"/>
</dbReference>
<keyword evidence="2" id="KW-0378">Hydrolase</keyword>
<dbReference type="PANTHER" id="PTHR31302:SF20">
    <property type="entry name" value="CONSERVED PROTEIN"/>
    <property type="match status" value="1"/>
</dbReference>
<dbReference type="Gene3D" id="3.60.21.10">
    <property type="match status" value="1"/>
</dbReference>
<dbReference type="GO" id="GO:0009245">
    <property type="term" value="P:lipid A biosynthetic process"/>
    <property type="evidence" value="ECO:0007669"/>
    <property type="project" value="TreeGrafter"/>
</dbReference>
<feature type="domain" description="Calcineurin-like phosphoesterase" evidence="1">
    <location>
        <begin position="54"/>
        <end position="240"/>
    </location>
</feature>
<dbReference type="Proteomes" id="UP000316181">
    <property type="component" value="Unassembled WGS sequence"/>
</dbReference>
<dbReference type="EMBL" id="VFNV01000001">
    <property type="protein sequence ID" value="TQK76440.1"/>
    <property type="molecule type" value="Genomic_DNA"/>
</dbReference>
<dbReference type="GO" id="GO:0016020">
    <property type="term" value="C:membrane"/>
    <property type="evidence" value="ECO:0007669"/>
    <property type="project" value="GOC"/>
</dbReference>
<reference evidence="2 3" key="1">
    <citation type="submission" date="2019-06" db="EMBL/GenBank/DDBJ databases">
        <title>Sequencing the genomes of 1000 actinobacteria strains.</title>
        <authorList>
            <person name="Klenk H.-P."/>
        </authorList>
    </citation>
    <scope>NUCLEOTIDE SEQUENCE [LARGE SCALE GENOMIC DNA]</scope>
    <source>
        <strain evidence="2 3">DSM 10596</strain>
    </source>
</reference>
<evidence type="ECO:0000313" key="3">
    <source>
        <dbReference type="Proteomes" id="UP000316181"/>
    </source>
</evidence>
<dbReference type="AlphaFoldDB" id="A0A542SP91"/>
<gene>
    <name evidence="2" type="ORF">FB389_1111</name>
</gene>
<dbReference type="InterPro" id="IPR004843">
    <property type="entry name" value="Calcineurin-like_PHP"/>
</dbReference>
<keyword evidence="3" id="KW-1185">Reference proteome</keyword>
<organism evidence="2 3">
    <name type="scientific">Rarobacter incanus</name>
    <dbReference type="NCBI Taxonomy" id="153494"/>
    <lineage>
        <taxon>Bacteria</taxon>
        <taxon>Bacillati</taxon>
        <taxon>Actinomycetota</taxon>
        <taxon>Actinomycetes</taxon>
        <taxon>Micrococcales</taxon>
        <taxon>Rarobacteraceae</taxon>
        <taxon>Rarobacter</taxon>
    </lineage>
</organism>
<name>A0A542SP91_9MICO</name>
<dbReference type="SUPFAM" id="SSF56300">
    <property type="entry name" value="Metallo-dependent phosphatases"/>
    <property type="match status" value="1"/>
</dbReference>
<dbReference type="InterPro" id="IPR051158">
    <property type="entry name" value="Metallophosphoesterase_sf"/>
</dbReference>
<evidence type="ECO:0000259" key="1">
    <source>
        <dbReference type="Pfam" id="PF00149"/>
    </source>
</evidence>
<protein>
    <submittedName>
        <fullName evidence="2">Putative MPP superfamily phosphohydrolase</fullName>
    </submittedName>
</protein>
<proteinExistence type="predicted"/>
<comment type="caution">
    <text evidence="2">The sequence shown here is derived from an EMBL/GenBank/DDBJ whole genome shotgun (WGS) entry which is preliminary data.</text>
</comment>
<dbReference type="RefSeq" id="WP_246043536.1">
    <property type="nucleotide sequence ID" value="NZ_BAAATB010000002.1"/>
</dbReference>
<accession>A0A542SP91</accession>